<name>A0A1L7WCG2_9HELO</name>
<dbReference type="EMBL" id="FJOG01000001">
    <property type="protein sequence ID" value="CZR50466.1"/>
    <property type="molecule type" value="Genomic_DNA"/>
</dbReference>
<accession>A0A1L7WCG2</accession>
<sequence>MSVPGRQLIVIACEFVYNKYGIEERVVRACAVFYKVPTLLHTNMESRTFAQRIYRHEFADRLGGNDIWMDTSKDVLCFKHQAPCDVFFSCKAKRFYTDPSFASNKPLVERLPYLAFSYREARFMRTPQFLTQMGQPQRIYYLVKFWENTDIQTDRLEDGIDKGWHVERADENLAGKSNRTSFEDIGLTV</sequence>
<dbReference type="OrthoDB" id="3546385at2759"/>
<protein>
    <submittedName>
        <fullName evidence="1">Uncharacterized protein</fullName>
    </submittedName>
</protein>
<dbReference type="Proteomes" id="UP000184330">
    <property type="component" value="Unassembled WGS sequence"/>
</dbReference>
<proteinExistence type="predicted"/>
<organism evidence="1 2">
    <name type="scientific">Phialocephala subalpina</name>
    <dbReference type="NCBI Taxonomy" id="576137"/>
    <lineage>
        <taxon>Eukaryota</taxon>
        <taxon>Fungi</taxon>
        <taxon>Dikarya</taxon>
        <taxon>Ascomycota</taxon>
        <taxon>Pezizomycotina</taxon>
        <taxon>Leotiomycetes</taxon>
        <taxon>Helotiales</taxon>
        <taxon>Mollisiaceae</taxon>
        <taxon>Phialocephala</taxon>
        <taxon>Phialocephala fortinii species complex</taxon>
    </lineage>
</organism>
<reference evidence="1 2" key="1">
    <citation type="submission" date="2016-03" db="EMBL/GenBank/DDBJ databases">
        <authorList>
            <person name="Ploux O."/>
        </authorList>
    </citation>
    <scope>NUCLEOTIDE SEQUENCE [LARGE SCALE GENOMIC DNA]</scope>
    <source>
        <strain evidence="1 2">UAMH 11012</strain>
    </source>
</reference>
<evidence type="ECO:0000313" key="2">
    <source>
        <dbReference type="Proteomes" id="UP000184330"/>
    </source>
</evidence>
<evidence type="ECO:0000313" key="1">
    <source>
        <dbReference type="EMBL" id="CZR50466.1"/>
    </source>
</evidence>
<gene>
    <name evidence="1" type="ORF">PAC_00339</name>
</gene>
<dbReference type="AlphaFoldDB" id="A0A1L7WCG2"/>
<keyword evidence="2" id="KW-1185">Reference proteome</keyword>